<comment type="caution">
    <text evidence="2">The sequence shown here is derived from an EMBL/GenBank/DDBJ whole genome shotgun (WGS) entry which is preliminary data.</text>
</comment>
<evidence type="ECO:0000259" key="1">
    <source>
        <dbReference type="Pfam" id="PF07238"/>
    </source>
</evidence>
<dbReference type="GO" id="GO:0035438">
    <property type="term" value="F:cyclic-di-GMP binding"/>
    <property type="evidence" value="ECO:0007669"/>
    <property type="project" value="InterPro"/>
</dbReference>
<proteinExistence type="predicted"/>
<feature type="domain" description="PilZ" evidence="1">
    <location>
        <begin position="12"/>
        <end position="99"/>
    </location>
</feature>
<dbReference type="Proteomes" id="UP000178943">
    <property type="component" value="Unassembled WGS sequence"/>
</dbReference>
<protein>
    <recommendedName>
        <fullName evidence="1">PilZ domain-containing protein</fullName>
    </recommendedName>
</protein>
<dbReference type="Pfam" id="PF07238">
    <property type="entry name" value="PilZ"/>
    <property type="match status" value="1"/>
</dbReference>
<dbReference type="EMBL" id="MFGW01000146">
    <property type="protein sequence ID" value="OGF63837.1"/>
    <property type="molecule type" value="Genomic_DNA"/>
</dbReference>
<dbReference type="Gene3D" id="2.40.10.220">
    <property type="entry name" value="predicted glycosyltransferase like domains"/>
    <property type="match status" value="1"/>
</dbReference>
<evidence type="ECO:0000313" key="3">
    <source>
        <dbReference type="Proteomes" id="UP000178943"/>
    </source>
</evidence>
<evidence type="ECO:0000313" key="2">
    <source>
        <dbReference type="EMBL" id="OGF63837.1"/>
    </source>
</evidence>
<reference evidence="2 3" key="1">
    <citation type="journal article" date="2016" name="Nat. Commun.">
        <title>Thousands of microbial genomes shed light on interconnected biogeochemical processes in an aquifer system.</title>
        <authorList>
            <person name="Anantharaman K."/>
            <person name="Brown C.T."/>
            <person name="Hug L.A."/>
            <person name="Sharon I."/>
            <person name="Castelle C.J."/>
            <person name="Probst A.J."/>
            <person name="Thomas B.C."/>
            <person name="Singh A."/>
            <person name="Wilkins M.J."/>
            <person name="Karaoz U."/>
            <person name="Brodie E.L."/>
            <person name="Williams K.H."/>
            <person name="Hubbard S.S."/>
            <person name="Banfield J.F."/>
        </authorList>
    </citation>
    <scope>NUCLEOTIDE SEQUENCE [LARGE SCALE GENOMIC DNA]</scope>
</reference>
<dbReference type="AlphaFoldDB" id="A0A1F5VK42"/>
<name>A0A1F5VK42_9BACT</name>
<dbReference type="InterPro" id="IPR009875">
    <property type="entry name" value="PilZ_domain"/>
</dbReference>
<organism evidence="2 3">
    <name type="scientific">Candidatus Fischerbacteria bacterium RBG_13_37_8</name>
    <dbReference type="NCBI Taxonomy" id="1817863"/>
    <lineage>
        <taxon>Bacteria</taxon>
        <taxon>Candidatus Fischeribacteriota</taxon>
    </lineage>
</organism>
<sequence>MHKVNDMNEKRKYRRVIFYTEADYGFNGKITDISLGGAYIETYTPLPEKSIINVKFQFPEGKDLVLKAVVKSSKQGMGMGIEFIELKEDDEAALLDFINAN</sequence>
<gene>
    <name evidence="2" type="ORF">A2Y62_21570</name>
</gene>
<accession>A0A1F5VK42</accession>
<dbReference type="SUPFAM" id="SSF141371">
    <property type="entry name" value="PilZ domain-like"/>
    <property type="match status" value="1"/>
</dbReference>